<evidence type="ECO:0000256" key="2">
    <source>
        <dbReference type="ARBA" id="ARBA00022679"/>
    </source>
</evidence>
<keyword evidence="3" id="KW-0949">S-adenosyl-L-methionine</keyword>
<protein>
    <submittedName>
        <fullName evidence="6">Methyltransferase</fullName>
    </submittedName>
</protein>
<dbReference type="RefSeq" id="WP_039754479.1">
    <property type="nucleotide sequence ID" value="NZ_JTCM02000069.1"/>
</dbReference>
<dbReference type="Pfam" id="PF08100">
    <property type="entry name" value="Dimerisation"/>
    <property type="match status" value="1"/>
</dbReference>
<organism evidence="6 7">
    <name type="scientific">Hassallia byssoidea VB512170</name>
    <dbReference type="NCBI Taxonomy" id="1304833"/>
    <lineage>
        <taxon>Bacteria</taxon>
        <taxon>Bacillati</taxon>
        <taxon>Cyanobacteriota</taxon>
        <taxon>Cyanophyceae</taxon>
        <taxon>Nostocales</taxon>
        <taxon>Tolypothrichaceae</taxon>
        <taxon>Hassallia</taxon>
    </lineage>
</organism>
<feature type="domain" description="O-methyltransferase C-terminal" evidence="4">
    <location>
        <begin position="116"/>
        <end position="324"/>
    </location>
</feature>
<evidence type="ECO:0000313" key="7">
    <source>
        <dbReference type="Proteomes" id="UP000031549"/>
    </source>
</evidence>
<dbReference type="InterPro" id="IPR001077">
    <property type="entry name" value="COMT_C"/>
</dbReference>
<accession>A0A846HD12</accession>
<dbReference type="SUPFAM" id="SSF46785">
    <property type="entry name" value="Winged helix' DNA-binding domain"/>
    <property type="match status" value="1"/>
</dbReference>
<dbReference type="EMBL" id="JTCM02000069">
    <property type="protein sequence ID" value="NEU75437.1"/>
    <property type="molecule type" value="Genomic_DNA"/>
</dbReference>
<evidence type="ECO:0000256" key="3">
    <source>
        <dbReference type="ARBA" id="ARBA00022691"/>
    </source>
</evidence>
<reference evidence="6 7" key="1">
    <citation type="journal article" date="2015" name="Genome Announc.">
        <title>Draft Genome Sequence of Cyanobacterium Hassallia byssoidea Strain VB512170, Isolated from Monuments in India.</title>
        <authorList>
            <person name="Singh D."/>
            <person name="Chandrababunaidu M.M."/>
            <person name="Panda A."/>
            <person name="Sen D."/>
            <person name="Bhattacharyya S."/>
            <person name="Adhikary S.P."/>
            <person name="Tripathy S."/>
        </authorList>
    </citation>
    <scope>NUCLEOTIDE SEQUENCE [LARGE SCALE GENOMIC DNA]</scope>
    <source>
        <strain evidence="6 7">VB512170</strain>
    </source>
</reference>
<dbReference type="CDD" id="cd02440">
    <property type="entry name" value="AdoMet_MTases"/>
    <property type="match status" value="1"/>
</dbReference>
<dbReference type="InterPro" id="IPR029063">
    <property type="entry name" value="SAM-dependent_MTases_sf"/>
</dbReference>
<dbReference type="InterPro" id="IPR012967">
    <property type="entry name" value="COMT_dimerisation"/>
</dbReference>
<dbReference type="GO" id="GO:0008171">
    <property type="term" value="F:O-methyltransferase activity"/>
    <property type="evidence" value="ECO:0007669"/>
    <property type="project" value="InterPro"/>
</dbReference>
<feature type="domain" description="O-methyltransferase dimerisation" evidence="5">
    <location>
        <begin position="18"/>
        <end position="92"/>
    </location>
</feature>
<sequence>MSELFNPATKSPMMAFVEIASGYWIAQALNVAAKLGVADLLIEGAKSVDELAHKTESHTRSLYRLLRTLSSVGVFNEVEPRKFAQTPISEYLRSDNPYSLRYQTIMHCDDWHWRSWGEMYSSIKDGKPGIYHAYQDHSYYEYFQKNPEAGDIFNKAMINVCRNFHTPFIESYDFSSATKIVDIAGGEGTLISAILQANPHLKGILFDQPHVLSEAKKFLAKEGVGDRCETVSGDMFKSIPVGGDIYTLSYILIDWDDDKVTTIIKNIRDAIADNGKLLVIDTVLTSANEYQWGKWLDLELLSFGYGGARTEAEFSELFEKAGFQLARHLQIGTPVSVMELSAI</sequence>
<dbReference type="Gene3D" id="3.40.50.150">
    <property type="entry name" value="Vaccinia Virus protein VP39"/>
    <property type="match status" value="1"/>
</dbReference>
<evidence type="ECO:0000313" key="6">
    <source>
        <dbReference type="EMBL" id="NEU75437.1"/>
    </source>
</evidence>
<name>A0A846HD12_9CYAN</name>
<keyword evidence="2 6" id="KW-0808">Transferase</keyword>
<keyword evidence="1 6" id="KW-0489">Methyltransferase</keyword>
<dbReference type="InterPro" id="IPR036388">
    <property type="entry name" value="WH-like_DNA-bd_sf"/>
</dbReference>
<proteinExistence type="predicted"/>
<dbReference type="PIRSF" id="PIRSF005739">
    <property type="entry name" value="O-mtase"/>
    <property type="match status" value="1"/>
</dbReference>
<dbReference type="InterPro" id="IPR036390">
    <property type="entry name" value="WH_DNA-bd_sf"/>
</dbReference>
<dbReference type="PANTHER" id="PTHR43712">
    <property type="entry name" value="PUTATIVE (AFU_ORTHOLOGUE AFUA_4G14580)-RELATED"/>
    <property type="match status" value="1"/>
</dbReference>
<keyword evidence="7" id="KW-1185">Reference proteome</keyword>
<dbReference type="AlphaFoldDB" id="A0A846HD12"/>
<evidence type="ECO:0000259" key="5">
    <source>
        <dbReference type="Pfam" id="PF08100"/>
    </source>
</evidence>
<dbReference type="PANTHER" id="PTHR43712:SF2">
    <property type="entry name" value="O-METHYLTRANSFERASE CICE"/>
    <property type="match status" value="1"/>
</dbReference>
<dbReference type="PROSITE" id="PS51683">
    <property type="entry name" value="SAM_OMT_II"/>
    <property type="match status" value="1"/>
</dbReference>
<dbReference type="SUPFAM" id="SSF53335">
    <property type="entry name" value="S-adenosyl-L-methionine-dependent methyltransferases"/>
    <property type="match status" value="1"/>
</dbReference>
<comment type="caution">
    <text evidence="6">The sequence shown here is derived from an EMBL/GenBank/DDBJ whole genome shotgun (WGS) entry which is preliminary data.</text>
</comment>
<dbReference type="GO" id="GO:0046983">
    <property type="term" value="F:protein dimerization activity"/>
    <property type="evidence" value="ECO:0007669"/>
    <property type="project" value="InterPro"/>
</dbReference>
<dbReference type="InterPro" id="IPR016461">
    <property type="entry name" value="COMT-like"/>
</dbReference>
<gene>
    <name evidence="6" type="ORF">PI95_023480</name>
</gene>
<dbReference type="GO" id="GO:0032259">
    <property type="term" value="P:methylation"/>
    <property type="evidence" value="ECO:0007669"/>
    <property type="project" value="UniProtKB-KW"/>
</dbReference>
<dbReference type="Gene3D" id="1.10.10.10">
    <property type="entry name" value="Winged helix-like DNA-binding domain superfamily/Winged helix DNA-binding domain"/>
    <property type="match status" value="1"/>
</dbReference>
<dbReference type="Pfam" id="PF00891">
    <property type="entry name" value="Methyltransf_2"/>
    <property type="match status" value="1"/>
</dbReference>
<evidence type="ECO:0000256" key="1">
    <source>
        <dbReference type="ARBA" id="ARBA00022603"/>
    </source>
</evidence>
<evidence type="ECO:0000259" key="4">
    <source>
        <dbReference type="Pfam" id="PF00891"/>
    </source>
</evidence>
<dbReference type="Proteomes" id="UP000031549">
    <property type="component" value="Unassembled WGS sequence"/>
</dbReference>